<evidence type="ECO:0000313" key="2">
    <source>
        <dbReference type="EMBL" id="JAH93812.1"/>
    </source>
</evidence>
<dbReference type="AlphaFoldDB" id="A0A0E9WTX5"/>
<keyword evidence="1" id="KW-0812">Transmembrane</keyword>
<reference evidence="2" key="1">
    <citation type="submission" date="2014-11" db="EMBL/GenBank/DDBJ databases">
        <authorList>
            <person name="Amaro Gonzalez C."/>
        </authorList>
    </citation>
    <scope>NUCLEOTIDE SEQUENCE</scope>
</reference>
<evidence type="ECO:0000256" key="1">
    <source>
        <dbReference type="SAM" id="Phobius"/>
    </source>
</evidence>
<proteinExistence type="predicted"/>
<reference evidence="2" key="2">
    <citation type="journal article" date="2015" name="Fish Shellfish Immunol.">
        <title>Early steps in the European eel (Anguilla anguilla)-Vibrio vulnificus interaction in the gills: Role of the RtxA13 toxin.</title>
        <authorList>
            <person name="Callol A."/>
            <person name="Pajuelo D."/>
            <person name="Ebbesson L."/>
            <person name="Teles M."/>
            <person name="MacKenzie S."/>
            <person name="Amaro C."/>
        </authorList>
    </citation>
    <scope>NUCLEOTIDE SEQUENCE</scope>
</reference>
<sequence length="77" mass="8990">MLHLHTDQMMLCKCYCECFLSLAQNAQEVDHLVLYILPAVAGMFSPRFALYFVCSNQKKLYHVSYSMFTYCVCHNKP</sequence>
<keyword evidence="1" id="KW-0472">Membrane</keyword>
<feature type="transmembrane region" description="Helical" evidence="1">
    <location>
        <begin position="32"/>
        <end position="54"/>
    </location>
</feature>
<keyword evidence="1" id="KW-1133">Transmembrane helix</keyword>
<accession>A0A0E9WTX5</accession>
<dbReference type="EMBL" id="GBXM01014765">
    <property type="protein sequence ID" value="JAH93812.1"/>
    <property type="molecule type" value="Transcribed_RNA"/>
</dbReference>
<organism evidence="2">
    <name type="scientific">Anguilla anguilla</name>
    <name type="common">European freshwater eel</name>
    <name type="synonym">Muraena anguilla</name>
    <dbReference type="NCBI Taxonomy" id="7936"/>
    <lineage>
        <taxon>Eukaryota</taxon>
        <taxon>Metazoa</taxon>
        <taxon>Chordata</taxon>
        <taxon>Craniata</taxon>
        <taxon>Vertebrata</taxon>
        <taxon>Euteleostomi</taxon>
        <taxon>Actinopterygii</taxon>
        <taxon>Neopterygii</taxon>
        <taxon>Teleostei</taxon>
        <taxon>Anguilliformes</taxon>
        <taxon>Anguillidae</taxon>
        <taxon>Anguilla</taxon>
    </lineage>
</organism>
<name>A0A0E9WTX5_ANGAN</name>
<protein>
    <submittedName>
        <fullName evidence="2">Uncharacterized protein</fullName>
    </submittedName>
</protein>